<feature type="region of interest" description="Disordered" evidence="7">
    <location>
        <begin position="1883"/>
        <end position="2000"/>
    </location>
</feature>
<dbReference type="NCBIfam" id="NF038186">
    <property type="entry name" value="YPDG_rpt"/>
    <property type="match status" value="3"/>
</dbReference>
<feature type="compositionally biased region" description="Low complexity" evidence="7">
    <location>
        <begin position="1516"/>
        <end position="1528"/>
    </location>
</feature>
<evidence type="ECO:0000256" key="8">
    <source>
        <dbReference type="SAM" id="Phobius"/>
    </source>
</evidence>
<keyword evidence="3" id="KW-0964">Secreted</keyword>
<keyword evidence="6" id="KW-0572">Peptidoglycan-anchor</keyword>
<feature type="region of interest" description="Disordered" evidence="7">
    <location>
        <begin position="1475"/>
        <end position="1581"/>
    </location>
</feature>
<feature type="compositionally biased region" description="Acidic residues" evidence="7">
    <location>
        <begin position="1906"/>
        <end position="1923"/>
    </location>
</feature>
<keyword evidence="5" id="KW-0106">Calcium</keyword>
<keyword evidence="8" id="KW-0472">Membrane</keyword>
<evidence type="ECO:0000256" key="6">
    <source>
        <dbReference type="ARBA" id="ARBA00023088"/>
    </source>
</evidence>
<accession>A0A1Q8E8C7</accession>
<dbReference type="InterPro" id="IPR044055">
    <property type="entry name" value="RibLong"/>
</dbReference>
<feature type="compositionally biased region" description="Acidic residues" evidence="7">
    <location>
        <begin position="2044"/>
        <end position="2058"/>
    </location>
</feature>
<dbReference type="InterPro" id="IPR015919">
    <property type="entry name" value="Cadherin-like_sf"/>
</dbReference>
<feature type="region of interest" description="Disordered" evidence="7">
    <location>
        <begin position="1601"/>
        <end position="1701"/>
    </location>
</feature>
<keyword evidence="8" id="KW-1133">Transmembrane helix</keyword>
<feature type="compositionally biased region" description="Polar residues" evidence="7">
    <location>
        <begin position="1959"/>
        <end position="1970"/>
    </location>
</feature>
<comment type="subcellular location">
    <subcellularLocation>
        <location evidence="1">Secreted</location>
    </subcellularLocation>
</comment>
<feature type="region of interest" description="Disordered" evidence="7">
    <location>
        <begin position="2157"/>
        <end position="2237"/>
    </location>
</feature>
<feature type="transmembrane region" description="Helical" evidence="8">
    <location>
        <begin position="2241"/>
        <end position="2258"/>
    </location>
</feature>
<reference evidence="12" key="1">
    <citation type="submission" date="2016-12" db="EMBL/GenBank/DDBJ databases">
        <authorList>
            <person name="Gulvik C.A."/>
        </authorList>
    </citation>
    <scope>NUCLEOTIDE SEQUENCE [LARGE SCALE GENOMIC DNA]</scope>
    <source>
        <strain evidence="12">NED12-00049-6B</strain>
    </source>
</reference>
<keyword evidence="4" id="KW-0732">Signal</keyword>
<feature type="compositionally biased region" description="Basic and acidic residues" evidence="7">
    <location>
        <begin position="1502"/>
        <end position="1515"/>
    </location>
</feature>
<feature type="domain" description="Gram-positive cocci surface proteins LPxTG" evidence="10">
    <location>
        <begin position="2231"/>
        <end position="2266"/>
    </location>
</feature>
<dbReference type="SUPFAM" id="SSF49313">
    <property type="entry name" value="Cadherin-like"/>
    <property type="match status" value="6"/>
</dbReference>
<feature type="compositionally biased region" description="Acidic residues" evidence="7">
    <location>
        <begin position="1619"/>
        <end position="1630"/>
    </location>
</feature>
<dbReference type="GO" id="GO:0016020">
    <property type="term" value="C:membrane"/>
    <property type="evidence" value="ECO:0007669"/>
    <property type="project" value="InterPro"/>
</dbReference>
<dbReference type="Proteomes" id="UP000186890">
    <property type="component" value="Unassembled WGS sequence"/>
</dbReference>
<feature type="compositionally biased region" description="Basic and acidic residues" evidence="7">
    <location>
        <begin position="1206"/>
        <end position="1215"/>
    </location>
</feature>
<dbReference type="Gene3D" id="2.60.40.10">
    <property type="entry name" value="Immunoglobulins"/>
    <property type="match status" value="7"/>
</dbReference>
<feature type="compositionally biased region" description="Polar residues" evidence="7">
    <location>
        <begin position="1542"/>
        <end position="1571"/>
    </location>
</feature>
<dbReference type="InterPro" id="IPR013783">
    <property type="entry name" value="Ig-like_fold"/>
</dbReference>
<dbReference type="GO" id="GO:0005509">
    <property type="term" value="F:calcium ion binding"/>
    <property type="evidence" value="ECO:0007669"/>
    <property type="project" value="InterPro"/>
</dbReference>
<dbReference type="InterPro" id="IPR002126">
    <property type="entry name" value="Cadherin-like_dom"/>
</dbReference>
<dbReference type="Pfam" id="PF18884">
    <property type="entry name" value="TSP3_bac"/>
    <property type="match status" value="7"/>
</dbReference>
<feature type="compositionally biased region" description="Basic and acidic residues" evidence="7">
    <location>
        <begin position="1793"/>
        <end position="1803"/>
    </location>
</feature>
<feature type="region of interest" description="Disordered" evidence="7">
    <location>
        <begin position="2027"/>
        <end position="2140"/>
    </location>
</feature>
<feature type="compositionally biased region" description="Basic and acidic residues" evidence="7">
    <location>
        <begin position="1367"/>
        <end position="1380"/>
    </location>
</feature>
<dbReference type="RefSeq" id="WP_075104401.1">
    <property type="nucleotide sequence ID" value="NZ_MSJM01000003.1"/>
</dbReference>
<keyword evidence="8" id="KW-0812">Transmembrane</keyword>
<evidence type="ECO:0000313" key="12">
    <source>
        <dbReference type="Proteomes" id="UP000186890"/>
    </source>
</evidence>
<dbReference type="SMART" id="SM00736">
    <property type="entry name" value="CADG"/>
    <property type="match status" value="3"/>
</dbReference>
<sequence length="2266" mass="238708">MRKTKKNKFDWYGLSQRFSIRKYHFGAASVLLGTAMMVSLATTVSANDLDTVVSTPSTTEIHDPLPMRTGLRKVTDGVYTNAIATINGLSNLNDVEKSYYIGEVAKQTKGIINHDAEVANIIAEATAHDTRVSVNRGTSEADAIESKANKSDKHTISGDVRLKYGGNSNDNTATTATGLGGVKVYAQWYEKNGLSSPIYTTTTNEDGSFAIGMAPFIGADGKKWTFNAYASLGAGDANAEKWRIWSVNPDTNQYELLYSYGEEQIAPEGSALDTTNGAGNDTINGRLTDVEIQYAYKNSDIWKQDAKQTPASPDKSEGGTVSGEVYWNNNNPQGALTWNGLISRQKEDIGIAGINVYASYLSDYAVAELNKLDVLQQFVADGSSWTPKVNKDKSSNIRGANWSRENEEKLREYLIAQIKADRSKWIAETVVAKTDAKGEYKIQFNGTFGQAWNNPGFDGVINNRDSVLRSDQNVTNGSGVTKKGTEWMGTVADSPSYGKFGSRGTDSGLDLNKAPKHINLDWLMVVADLEGISFTTPFYGDVPRAANAGAWGDTLPTFWNVGYNIGTLEIPGNNNVTNVRFAAFHNDAKLDIVNYDSYSNYAVPGDTAIAKITGVKPGTGEYYKVIWKDEDGKVVAEGTAVEANADGTLPDSTYTVPSDLKKTTTYFAELYAVNADGSLPPYPIQKDSFTAVYQLIPKYEVTYADQGATNTTSTKPTFDVAHTKDKEETLAAPDGATFSFVSTDGSDAAPTNFSIDAKTGVITWKNATEDTTVDVLVTYKDGTTSTVTAEFKLNHPETETDKYTPAYTDTEVKAGQSATSAAPTFTDKDGASATPAASVAYKLGDTSGLPAGVTATIDSATGTVTVKTPDDLAAGTEINVPVVVTYKDKSEDTATAKFTVVESDKDNYTPTYEDTHVKAGTTATSKVPTFTDKNGAAATPANVKYELGEEPPVGAAVDPTTGVVTLPIGDSAGFGTEFTVPVKVTYPDGSSEEVKAKIIVIESDNDKYTPAYTDVTGKPGETVTTAVPTFTPELPADAKKPTYAISTEQPDGTTPLPAGTKATVDADGKVSVTVPSGATPGTDYTIPVEVTYGDGSKEVVPVKVTVAEPDKDTTKPTIEPIEDQTVTEGKDITPITVTTNDDSGTKPTVTVSGLPDGVTYDSKTGVISGKPTVEDWGDAEEKEFPVTVKATDEAGNETSETFVIKVQRDTDKDGTPDVTDPDDDGDGFTDEDEKKAGTDSKDPNSKPSATIDGVSDKTVVEGQPIDAMTVTTANVPEGGTTEVTGLPDGVTYDPKTGVISGTPTKVTDWGKDEETREFSGKVVVKDKDGKVIAEKPFTITVQRDTDKDGAPDVTDPDDDGDGFTDDDEKKAGTDSKDPDSKPSATIDGISDKTVVEGQPIDAMTVTTANVPTGGTTEVTGLPDGVTYDPKTGVISGTPTKVTDWGKDEETREFPGKVVVKDKDGKVIAEKPFTITVQRDTDKDGIPDVTDPDDDGDGFTDEDEKKAGTDSKDPDSKPTSLTVTTTPTKVIEKAPIPDGIQVVTPNKDGSTITSTPTNGLSVDANGNLTGTPTVGDWKKDEEERVVEIPVTVTNGKETKDVTVSITIQRDTDGDGMPDVLDPDDDGDGVTDDAEKAAGTDPKDPNSKPAPDTDKDKDTTNPTITPISDQTVVEGKGITPITVTATDDSGKAPTITVSGLPDGVTYDSATGVISGTPTVSDWGTDEEKTFTVTVKATDEAGNETTETFVIKVQRDTDKDGDPDVTDPDDDGDGSTDAEEKKAGTNPKDPTSKPAPDTDKDKDKDTTNPTIAPITDQTVVEGKGITPITVTATDDSGKAPTITVSGLPDGVTYNPATGVISGTPTVGDWGTDEEKTFTVTVKAKDEAGNETTETFVIKVQRDTDKDGDPDVTDPDDDGDGFTDAEEKDAGTDPKDPASKPSATIDGVSDKTVIEGQPIEPITVTTANVPTDATTEVIGLPDGVTYNPATGVISGTPTKVTDWSKDEETREFPITVVVKDKDGKVIAEKPFIITIQRDTDGDGNPDVTDPDDDNDGFTDDAEKDAGTDSKDPNSKPASDTDKDTTADKPSVTANEDGSVTVKVGEDNTTGTIDYTDEDGSQQTVTIVKDPTTGEWTPKGTLPDGVMVDKDGTVTIPADKVADGSTVTATGKDAKGNVAKGSAVAKPNQTTDPGQTPPTQPGKQGTDPGAGQPPMPGQSGPAQAGSTTVKPSKGALPRTGTETSTIGVYGLIALGLAGFLALGKGKREDKE</sequence>
<evidence type="ECO:0000259" key="9">
    <source>
        <dbReference type="PROSITE" id="PS50268"/>
    </source>
</evidence>
<dbReference type="Pfam" id="PF18957">
    <property type="entry name" value="RibLong"/>
    <property type="match status" value="4"/>
</dbReference>
<evidence type="ECO:0000259" key="10">
    <source>
        <dbReference type="PROSITE" id="PS50847"/>
    </source>
</evidence>
<evidence type="ECO:0008006" key="13">
    <source>
        <dbReference type="Google" id="ProtNLM"/>
    </source>
</evidence>
<feature type="compositionally biased region" description="Basic and acidic residues" evidence="7">
    <location>
        <begin position="1232"/>
        <end position="1244"/>
    </location>
</feature>
<dbReference type="Pfam" id="PF05345">
    <property type="entry name" value="He_PIG"/>
    <property type="match status" value="6"/>
</dbReference>
<feature type="domain" description="Cadherin" evidence="9">
    <location>
        <begin position="826"/>
        <end position="912"/>
    </location>
</feature>
<name>A0A1Q8E8C7_9STRE</name>
<feature type="compositionally biased region" description="Acidic residues" evidence="7">
    <location>
        <begin position="1354"/>
        <end position="1366"/>
    </location>
</feature>
<feature type="compositionally biased region" description="Polar residues" evidence="7">
    <location>
        <begin position="1404"/>
        <end position="1418"/>
    </location>
</feature>
<feature type="compositionally biased region" description="Acidic residues" evidence="7">
    <location>
        <begin position="1489"/>
        <end position="1501"/>
    </location>
</feature>
<dbReference type="PROSITE" id="PS50847">
    <property type="entry name" value="GRAM_POS_ANCHORING"/>
    <property type="match status" value="1"/>
</dbReference>
<feature type="compositionally biased region" description="Basic and acidic residues" evidence="7">
    <location>
        <begin position="1750"/>
        <end position="1759"/>
    </location>
</feature>
<dbReference type="PROSITE" id="PS50268">
    <property type="entry name" value="CADHERIN_2"/>
    <property type="match status" value="1"/>
</dbReference>
<evidence type="ECO:0000256" key="4">
    <source>
        <dbReference type="ARBA" id="ARBA00022729"/>
    </source>
</evidence>
<feature type="compositionally biased region" description="Acidic residues" evidence="7">
    <location>
        <begin position="1219"/>
        <end position="1231"/>
    </location>
</feature>
<dbReference type="InterPro" id="IPR005877">
    <property type="entry name" value="YSIRK_signal_dom"/>
</dbReference>
<dbReference type="EMBL" id="MSJM01000003">
    <property type="protein sequence ID" value="OLF48047.1"/>
    <property type="molecule type" value="Genomic_DNA"/>
</dbReference>
<feature type="compositionally biased region" description="Acidic residues" evidence="7">
    <location>
        <begin position="1760"/>
        <end position="1774"/>
    </location>
</feature>
<evidence type="ECO:0000256" key="7">
    <source>
        <dbReference type="SAM" id="MobiDB-lite"/>
    </source>
</evidence>
<protein>
    <recommendedName>
        <fullName evidence="13">YSIRK-type signal peptide-containing protein</fullName>
    </recommendedName>
</protein>
<evidence type="ECO:0000256" key="2">
    <source>
        <dbReference type="ARBA" id="ARBA00022512"/>
    </source>
</evidence>
<keyword evidence="12" id="KW-1185">Reference proteome</keyword>
<dbReference type="InterPro" id="IPR006644">
    <property type="entry name" value="Cadg"/>
</dbReference>
<dbReference type="Pfam" id="PF04650">
    <property type="entry name" value="YSIRK_signal"/>
    <property type="match status" value="1"/>
</dbReference>
<dbReference type="InterPro" id="IPR019931">
    <property type="entry name" value="LPXTG_anchor"/>
</dbReference>
<dbReference type="NCBIfam" id="TIGR01168">
    <property type="entry name" value="YSIRK_signal"/>
    <property type="match status" value="1"/>
</dbReference>
<evidence type="ECO:0000256" key="5">
    <source>
        <dbReference type="ARBA" id="ARBA00022837"/>
    </source>
</evidence>
<dbReference type="InterPro" id="IPR059100">
    <property type="entry name" value="TSP3_bac"/>
</dbReference>
<keyword evidence="2" id="KW-0134">Cell wall</keyword>
<feature type="compositionally biased region" description="Basic and acidic residues" evidence="7">
    <location>
        <begin position="1924"/>
        <end position="1934"/>
    </location>
</feature>
<proteinExistence type="predicted"/>
<evidence type="ECO:0000256" key="3">
    <source>
        <dbReference type="ARBA" id="ARBA00022525"/>
    </source>
</evidence>
<feature type="compositionally biased region" description="Basic and acidic residues" evidence="7">
    <location>
        <begin position="1631"/>
        <end position="1657"/>
    </location>
</feature>
<feature type="region of interest" description="Disordered" evidence="7">
    <location>
        <begin position="1732"/>
        <end position="1852"/>
    </location>
</feature>
<dbReference type="GO" id="GO:0007156">
    <property type="term" value="P:homophilic cell adhesion via plasma membrane adhesion molecules"/>
    <property type="evidence" value="ECO:0007669"/>
    <property type="project" value="InterPro"/>
</dbReference>
<evidence type="ECO:0000256" key="1">
    <source>
        <dbReference type="ARBA" id="ARBA00004613"/>
    </source>
</evidence>
<gene>
    <name evidence="11" type="ORF">BU202_03375</name>
</gene>
<organism evidence="11 12">
    <name type="scientific">Streptococcus cuniculi</name>
    <dbReference type="NCBI Taxonomy" id="1432788"/>
    <lineage>
        <taxon>Bacteria</taxon>
        <taxon>Bacillati</taxon>
        <taxon>Bacillota</taxon>
        <taxon>Bacilli</taxon>
        <taxon>Lactobacillales</taxon>
        <taxon>Streptococcaceae</taxon>
        <taxon>Streptococcus</taxon>
    </lineage>
</organism>
<evidence type="ECO:0000313" key="11">
    <source>
        <dbReference type="EMBL" id="OLF48047.1"/>
    </source>
</evidence>
<feature type="compositionally biased region" description="Basic and acidic residues" evidence="7">
    <location>
        <begin position="1896"/>
        <end position="1905"/>
    </location>
</feature>
<feature type="region of interest" description="Disordered" evidence="7">
    <location>
        <begin position="1191"/>
        <end position="1312"/>
    </location>
</feature>
<feature type="region of interest" description="Disordered" evidence="7">
    <location>
        <begin position="1338"/>
        <end position="1448"/>
    </location>
</feature>
<comment type="caution">
    <text evidence="11">The sequence shown here is derived from an EMBL/GenBank/DDBJ whole genome shotgun (WGS) entry which is preliminary data.</text>
</comment>
<feature type="compositionally biased region" description="Basic and acidic residues" evidence="7">
    <location>
        <begin position="2059"/>
        <end position="2082"/>
    </location>
</feature>
<feature type="compositionally biased region" description="Polar residues" evidence="7">
    <location>
        <begin position="2215"/>
        <end position="2225"/>
    </location>
</feature>